<comment type="caution">
    <text evidence="1">The sequence shown here is derived from an EMBL/GenBank/DDBJ whole genome shotgun (WGS) entry which is preliminary data.</text>
</comment>
<proteinExistence type="predicted"/>
<name>A0A645C5Q4_9ZZZZ</name>
<organism evidence="1">
    <name type="scientific">bioreactor metagenome</name>
    <dbReference type="NCBI Taxonomy" id="1076179"/>
    <lineage>
        <taxon>unclassified sequences</taxon>
        <taxon>metagenomes</taxon>
        <taxon>ecological metagenomes</taxon>
    </lineage>
</organism>
<dbReference type="AlphaFoldDB" id="A0A645C5Q4"/>
<evidence type="ECO:0008006" key="2">
    <source>
        <dbReference type="Google" id="ProtNLM"/>
    </source>
</evidence>
<dbReference type="SUPFAM" id="SSF56300">
    <property type="entry name" value="Metallo-dependent phosphatases"/>
    <property type="match status" value="1"/>
</dbReference>
<gene>
    <name evidence="1" type="ORF">SDC9_117618</name>
</gene>
<evidence type="ECO:0000313" key="1">
    <source>
        <dbReference type="EMBL" id="MPM70663.1"/>
    </source>
</evidence>
<dbReference type="EMBL" id="VSSQ01023606">
    <property type="protein sequence ID" value="MPM70663.1"/>
    <property type="molecule type" value="Genomic_DNA"/>
</dbReference>
<reference evidence="1" key="1">
    <citation type="submission" date="2019-08" db="EMBL/GenBank/DDBJ databases">
        <authorList>
            <person name="Kucharzyk K."/>
            <person name="Murdoch R.W."/>
            <person name="Higgins S."/>
            <person name="Loffler F."/>
        </authorList>
    </citation>
    <scope>NUCLEOTIDE SEQUENCE</scope>
</reference>
<dbReference type="InterPro" id="IPR029052">
    <property type="entry name" value="Metallo-depent_PP-like"/>
</dbReference>
<accession>A0A645C5Q4</accession>
<sequence length="134" mass="15545">MNGVLRAHPNHVAILMFHSYITAKGVLSYQGDDLRELIVAKNRNVRLVLCGHLRGNGFRAEEFDDNGDGKPDRLVNAMLYNYQGYGHTNSGQIRMLTFDTDTRNLHVFTYSPFTQRYYRDDFFKSLEFDLKDAF</sequence>
<protein>
    <recommendedName>
        <fullName evidence="2">3',5'-cyclic-AMP phosphodiesterase</fullName>
    </recommendedName>
</protein>